<protein>
    <submittedName>
        <fullName evidence="2">Uncharacterized protein</fullName>
    </submittedName>
</protein>
<reference evidence="2 3" key="1">
    <citation type="submission" date="2016-09" db="EMBL/GenBank/DDBJ databases">
        <title>The complete genome sequences of Rhizobium gallicum, symbiovars gallicum and phaseoli, symbionts associated to common bean (Phaseolus vulgaris).</title>
        <authorList>
            <person name="Bustos P."/>
            <person name="Santamaria R.I."/>
            <person name="Perez-Carrascal O.M."/>
            <person name="Juarez S."/>
            <person name="Lozano L."/>
            <person name="Martinez-Flores I."/>
            <person name="Martinez-Romero E."/>
            <person name="Cevallos M."/>
            <person name="Romero D."/>
            <person name="Davila G."/>
            <person name="Gonzalez V."/>
        </authorList>
    </citation>
    <scope>NUCLEOTIDE SEQUENCE [LARGE SCALE GENOMIC DNA]</scope>
    <source>
        <strain evidence="2 3">IE4872</strain>
    </source>
</reference>
<keyword evidence="1" id="KW-0472">Membrane</keyword>
<keyword evidence="1" id="KW-1133">Transmembrane helix</keyword>
<evidence type="ECO:0000313" key="2">
    <source>
        <dbReference type="EMBL" id="APO68045.1"/>
    </source>
</evidence>
<evidence type="ECO:0000313" key="3">
    <source>
        <dbReference type="Proteomes" id="UP000184749"/>
    </source>
</evidence>
<gene>
    <name evidence="2" type="ORF">IE4872_CH02431</name>
</gene>
<feature type="transmembrane region" description="Helical" evidence="1">
    <location>
        <begin position="43"/>
        <end position="62"/>
    </location>
</feature>
<name>A0A1L5NJG7_9HYPH</name>
<dbReference type="AlphaFoldDB" id="A0A1L5NJG7"/>
<accession>A0A1L5NJG7</accession>
<sequence>MQLPSWLSPDIVSVEAGGFGSAAARNREQKMIYRDQEHPGSSFPLVVIAIAMVAIVGVLIAISDRPAPTRVWVPSASVGSGASVALSDLS</sequence>
<dbReference type="STRING" id="56730.IE4872_CH02431"/>
<proteinExistence type="predicted"/>
<evidence type="ECO:0000256" key="1">
    <source>
        <dbReference type="SAM" id="Phobius"/>
    </source>
</evidence>
<dbReference type="EMBL" id="CP017101">
    <property type="protein sequence ID" value="APO68045.1"/>
    <property type="molecule type" value="Genomic_DNA"/>
</dbReference>
<keyword evidence="1" id="KW-0812">Transmembrane</keyword>
<dbReference type="Proteomes" id="UP000184749">
    <property type="component" value="Chromosome"/>
</dbReference>
<organism evidence="2 3">
    <name type="scientific">Rhizobium gallicum</name>
    <dbReference type="NCBI Taxonomy" id="56730"/>
    <lineage>
        <taxon>Bacteria</taxon>
        <taxon>Pseudomonadati</taxon>
        <taxon>Pseudomonadota</taxon>
        <taxon>Alphaproteobacteria</taxon>
        <taxon>Hyphomicrobiales</taxon>
        <taxon>Rhizobiaceae</taxon>
        <taxon>Rhizobium/Agrobacterium group</taxon>
        <taxon>Rhizobium</taxon>
    </lineage>
</organism>